<evidence type="ECO:0000256" key="4">
    <source>
        <dbReference type="SAM" id="MobiDB-lite"/>
    </source>
</evidence>
<dbReference type="Proteomes" id="UP001279734">
    <property type="component" value="Unassembled WGS sequence"/>
</dbReference>
<reference evidence="6" key="1">
    <citation type="submission" date="2023-05" db="EMBL/GenBank/DDBJ databases">
        <title>Nepenthes gracilis genome sequencing.</title>
        <authorList>
            <person name="Fukushima K."/>
        </authorList>
    </citation>
    <scope>NUCLEOTIDE SEQUENCE</scope>
    <source>
        <strain evidence="6">SING2019-196</strain>
    </source>
</reference>
<accession>A0AAD3Y3N3</accession>
<keyword evidence="7" id="KW-1185">Reference proteome</keyword>
<dbReference type="InterPro" id="IPR031107">
    <property type="entry name" value="Small_HSP"/>
</dbReference>
<evidence type="ECO:0000313" key="7">
    <source>
        <dbReference type="Proteomes" id="UP001279734"/>
    </source>
</evidence>
<organism evidence="6 7">
    <name type="scientific">Nepenthes gracilis</name>
    <name type="common">Slender pitcher plant</name>
    <dbReference type="NCBI Taxonomy" id="150966"/>
    <lineage>
        <taxon>Eukaryota</taxon>
        <taxon>Viridiplantae</taxon>
        <taxon>Streptophyta</taxon>
        <taxon>Embryophyta</taxon>
        <taxon>Tracheophyta</taxon>
        <taxon>Spermatophyta</taxon>
        <taxon>Magnoliopsida</taxon>
        <taxon>eudicotyledons</taxon>
        <taxon>Gunneridae</taxon>
        <taxon>Pentapetalae</taxon>
        <taxon>Caryophyllales</taxon>
        <taxon>Nepenthaceae</taxon>
        <taxon>Nepenthes</taxon>
    </lineage>
</organism>
<dbReference type="InterPro" id="IPR002068">
    <property type="entry name" value="A-crystallin/Hsp20_dom"/>
</dbReference>
<gene>
    <name evidence="6" type="ORF">Nepgr_027554</name>
</gene>
<sequence length="144" mass="16254">MSISNLLESFNAMSLENWDPIYWAAQACPVLNAPIDWKETPEAHVFMVDLPGLNKEDVKVEMDAGRMLKISGQRGGTGGEDDDKEEGRWHRVERSRSRFVRRFRLLQNAKTDEVKASMENGVLKVVVAKDVEKPEISKVVPVEG</sequence>
<dbReference type="SUPFAM" id="SSF49764">
    <property type="entry name" value="HSP20-like chaperones"/>
    <property type="match status" value="1"/>
</dbReference>
<feature type="domain" description="SHSP" evidence="5">
    <location>
        <begin position="26"/>
        <end position="144"/>
    </location>
</feature>
<evidence type="ECO:0000256" key="2">
    <source>
        <dbReference type="PROSITE-ProRule" id="PRU00285"/>
    </source>
</evidence>
<feature type="region of interest" description="Disordered" evidence="4">
    <location>
        <begin position="69"/>
        <end position="89"/>
    </location>
</feature>
<protein>
    <recommendedName>
        <fullName evidence="5">SHSP domain-containing protein</fullName>
    </recommendedName>
</protein>
<dbReference type="Gene3D" id="2.60.40.790">
    <property type="match status" value="1"/>
</dbReference>
<evidence type="ECO:0000313" key="6">
    <source>
        <dbReference type="EMBL" id="GMH25711.1"/>
    </source>
</evidence>
<comment type="similarity">
    <text evidence="2 3">Belongs to the small heat shock protein (HSP20) family.</text>
</comment>
<keyword evidence="1" id="KW-0346">Stress response</keyword>
<comment type="caution">
    <text evidence="6">The sequence shown here is derived from an EMBL/GenBank/DDBJ whole genome shotgun (WGS) entry which is preliminary data.</text>
</comment>
<dbReference type="EMBL" id="BSYO01000029">
    <property type="protein sequence ID" value="GMH25711.1"/>
    <property type="molecule type" value="Genomic_DNA"/>
</dbReference>
<dbReference type="InterPro" id="IPR008978">
    <property type="entry name" value="HSP20-like_chaperone"/>
</dbReference>
<dbReference type="PANTHER" id="PTHR11527">
    <property type="entry name" value="HEAT-SHOCK PROTEIN 20 FAMILY MEMBER"/>
    <property type="match status" value="1"/>
</dbReference>
<name>A0AAD3Y3N3_NEPGR</name>
<dbReference type="PROSITE" id="PS01031">
    <property type="entry name" value="SHSP"/>
    <property type="match status" value="1"/>
</dbReference>
<evidence type="ECO:0000256" key="3">
    <source>
        <dbReference type="RuleBase" id="RU003616"/>
    </source>
</evidence>
<proteinExistence type="inferred from homology"/>
<evidence type="ECO:0000259" key="5">
    <source>
        <dbReference type="PROSITE" id="PS01031"/>
    </source>
</evidence>
<dbReference type="AlphaFoldDB" id="A0AAD3Y3N3"/>
<dbReference type="Pfam" id="PF00011">
    <property type="entry name" value="HSP20"/>
    <property type="match status" value="1"/>
</dbReference>
<evidence type="ECO:0000256" key="1">
    <source>
        <dbReference type="ARBA" id="ARBA00023016"/>
    </source>
</evidence>